<proteinExistence type="predicted"/>
<feature type="domain" description="Glycosyltransferase 2-like" evidence="1">
    <location>
        <begin position="11"/>
        <end position="113"/>
    </location>
</feature>
<dbReference type="OrthoDB" id="786280at2"/>
<dbReference type="AlphaFoldDB" id="A0A3E1NIQ3"/>
<gene>
    <name evidence="2" type="ORF">DXN05_14045</name>
</gene>
<accession>A0A3E1NIQ3</accession>
<dbReference type="SUPFAM" id="SSF53448">
    <property type="entry name" value="Nucleotide-diphospho-sugar transferases"/>
    <property type="match status" value="1"/>
</dbReference>
<dbReference type="RefSeq" id="WP_116847890.1">
    <property type="nucleotide sequence ID" value="NZ_QTJU01000004.1"/>
</dbReference>
<evidence type="ECO:0000313" key="2">
    <source>
        <dbReference type="EMBL" id="RFM27813.1"/>
    </source>
</evidence>
<name>A0A3E1NIQ3_9BACT</name>
<dbReference type="GO" id="GO:0016740">
    <property type="term" value="F:transferase activity"/>
    <property type="evidence" value="ECO:0007669"/>
    <property type="project" value="UniProtKB-KW"/>
</dbReference>
<sequence>MLSASHDIDYSIVICTYNPDVRILQRCLQAVQQLDTSNLQTEVILVDNNSNTPVNNLPCVVACRQQLPAFTCLLVKEQGVRFARMAAIEQAAGKFIVYIDYDNEPEKDYLQQLKQLNTLYPGVAAWGPGNVQVDFIDGVNEAIAAYARVAFQERHEQEVLFSSEKQWQPCYPFGTGLCTYAFLLREYIRMARAGKFTLDGRTGEKLSSGEDTQMILLCISMGYAAGVSPDLHITHMIPASRANDAYLRRLAYGTSVCYATCLLQVFPEQEDRLLQQVMGPYRFLKNALKQFIKVQYSKEPHRLFELARFIGLNTGLYHALNKPVPLPVNKIARYLKLE</sequence>
<evidence type="ECO:0000313" key="3">
    <source>
        <dbReference type="Proteomes" id="UP000261284"/>
    </source>
</evidence>
<keyword evidence="3" id="KW-1185">Reference proteome</keyword>
<reference evidence="2 3" key="1">
    <citation type="submission" date="2018-08" db="EMBL/GenBank/DDBJ databases">
        <title>Chitinophagaceae sp. K23C18032701, a novel bacterium isolated from forest soil.</title>
        <authorList>
            <person name="Wang C."/>
        </authorList>
    </citation>
    <scope>NUCLEOTIDE SEQUENCE [LARGE SCALE GENOMIC DNA]</scope>
    <source>
        <strain evidence="2 3">K23C18032701</strain>
    </source>
</reference>
<dbReference type="InterPro" id="IPR029044">
    <property type="entry name" value="Nucleotide-diphossugar_trans"/>
</dbReference>
<dbReference type="Gene3D" id="3.90.550.10">
    <property type="entry name" value="Spore Coat Polysaccharide Biosynthesis Protein SpsA, Chain A"/>
    <property type="match status" value="1"/>
</dbReference>
<dbReference type="CDD" id="cd00761">
    <property type="entry name" value="Glyco_tranf_GTA_type"/>
    <property type="match status" value="1"/>
</dbReference>
<organism evidence="2 3">
    <name type="scientific">Deminuibacter soli</name>
    <dbReference type="NCBI Taxonomy" id="2291815"/>
    <lineage>
        <taxon>Bacteria</taxon>
        <taxon>Pseudomonadati</taxon>
        <taxon>Bacteroidota</taxon>
        <taxon>Chitinophagia</taxon>
        <taxon>Chitinophagales</taxon>
        <taxon>Chitinophagaceae</taxon>
        <taxon>Deminuibacter</taxon>
    </lineage>
</organism>
<keyword evidence="2" id="KW-0808">Transferase</keyword>
<dbReference type="Pfam" id="PF00535">
    <property type="entry name" value="Glycos_transf_2"/>
    <property type="match status" value="1"/>
</dbReference>
<protein>
    <submittedName>
        <fullName evidence="2">Glycosyltransferase family 2 protein</fullName>
    </submittedName>
</protein>
<comment type="caution">
    <text evidence="2">The sequence shown here is derived from an EMBL/GenBank/DDBJ whole genome shotgun (WGS) entry which is preliminary data.</text>
</comment>
<dbReference type="EMBL" id="QTJU01000004">
    <property type="protein sequence ID" value="RFM27813.1"/>
    <property type="molecule type" value="Genomic_DNA"/>
</dbReference>
<dbReference type="Proteomes" id="UP000261284">
    <property type="component" value="Unassembled WGS sequence"/>
</dbReference>
<dbReference type="InterPro" id="IPR001173">
    <property type="entry name" value="Glyco_trans_2-like"/>
</dbReference>
<evidence type="ECO:0000259" key="1">
    <source>
        <dbReference type="Pfam" id="PF00535"/>
    </source>
</evidence>